<protein>
    <recommendedName>
        <fullName evidence="2">Di19 zinc-binding domain-containing protein</fullName>
    </recommendedName>
</protein>
<dbReference type="AlphaFoldDB" id="A0A8J5ERH0"/>
<dbReference type="Pfam" id="PF05605">
    <property type="entry name" value="zf-Di19"/>
    <property type="match status" value="1"/>
</dbReference>
<evidence type="ECO:0000313" key="3">
    <source>
        <dbReference type="EMBL" id="KAG6466706.1"/>
    </source>
</evidence>
<gene>
    <name evidence="3" type="ORF">ZIOFF_075463</name>
</gene>
<evidence type="ECO:0000259" key="2">
    <source>
        <dbReference type="Pfam" id="PF05605"/>
    </source>
</evidence>
<name>A0A8J5ERH0_ZINOF</name>
<dbReference type="Proteomes" id="UP000734854">
    <property type="component" value="Unassembled WGS sequence"/>
</dbReference>
<dbReference type="PANTHER" id="PTHR31875">
    <property type="entry name" value="PROTEIN DEHYDRATION-INDUCED 19"/>
    <property type="match status" value="1"/>
</dbReference>
<feature type="region of interest" description="Disordered" evidence="1">
    <location>
        <begin position="285"/>
        <end position="318"/>
    </location>
</feature>
<evidence type="ECO:0000313" key="4">
    <source>
        <dbReference type="Proteomes" id="UP000734854"/>
    </source>
</evidence>
<dbReference type="InterPro" id="IPR033347">
    <property type="entry name" value="Di19"/>
</dbReference>
<dbReference type="EMBL" id="JACMSC010000132">
    <property type="protein sequence ID" value="KAG6466706.1"/>
    <property type="molecule type" value="Genomic_DNA"/>
</dbReference>
<comment type="caution">
    <text evidence="3">The sequence shown here is derived from an EMBL/GenBank/DDBJ whole genome shotgun (WGS) entry which is preliminary data.</text>
</comment>
<dbReference type="PANTHER" id="PTHR31875:SF6">
    <property type="entry name" value="PROTEIN DEHYDRATION-INDUCED 19"/>
    <property type="match status" value="1"/>
</dbReference>
<reference evidence="3 4" key="1">
    <citation type="submission" date="2020-08" db="EMBL/GenBank/DDBJ databases">
        <title>Plant Genome Project.</title>
        <authorList>
            <person name="Zhang R.-G."/>
        </authorList>
    </citation>
    <scope>NUCLEOTIDE SEQUENCE [LARGE SCALE GENOMIC DNA]</scope>
    <source>
        <tissue evidence="3">Rhizome</tissue>
    </source>
</reference>
<evidence type="ECO:0000256" key="1">
    <source>
        <dbReference type="SAM" id="MobiDB-lite"/>
    </source>
</evidence>
<feature type="domain" description="Di19 zinc-binding" evidence="2">
    <location>
        <begin position="137"/>
        <end position="189"/>
    </location>
</feature>
<keyword evidence="4" id="KW-1185">Reference proteome</keyword>
<dbReference type="InterPro" id="IPR008598">
    <property type="entry name" value="Di19_Zn-bd"/>
</dbReference>
<organism evidence="3 4">
    <name type="scientific">Zingiber officinale</name>
    <name type="common">Ginger</name>
    <name type="synonym">Amomum zingiber</name>
    <dbReference type="NCBI Taxonomy" id="94328"/>
    <lineage>
        <taxon>Eukaryota</taxon>
        <taxon>Viridiplantae</taxon>
        <taxon>Streptophyta</taxon>
        <taxon>Embryophyta</taxon>
        <taxon>Tracheophyta</taxon>
        <taxon>Spermatophyta</taxon>
        <taxon>Magnoliopsida</taxon>
        <taxon>Liliopsida</taxon>
        <taxon>Zingiberales</taxon>
        <taxon>Zingiberaceae</taxon>
        <taxon>Zingiber</taxon>
    </lineage>
</organism>
<proteinExistence type="predicted"/>
<sequence length="333" mass="37481">MAIPSGSNSSEKEEIAKREKRAPFFSVGSETAPSFARITSPVFPQMVRLGAPGVDSLGYQNLMVNEFLDCFNRDDLTPGVFLFRSNIFHRHSFSESGFLLIRSGTRALTLVLGFQIEIFAEDLSIYEFKVDGIPQPLTCPYCNEPHDLGSLCSHLAQKHFYESRPAVCPGCDSNQTQTQMLYHIVEAHRSMLRISFFSWHKPNYLQFPPISPTFMNALSQQIKQSSEFKMSDSQQALLISKESSIQTLLDRSTPHLQSSVPREDMLRNNISVALDDFVAASNAEDTLTPSACEAENSKEKEESDASLTPEQREQKQKRAEFVQELVMSSIFDD</sequence>
<accession>A0A8J5ERH0</accession>